<feature type="region of interest" description="Disordered" evidence="1">
    <location>
        <begin position="57"/>
        <end position="263"/>
    </location>
</feature>
<evidence type="ECO:0000313" key="4">
    <source>
        <dbReference type="WBParaSite" id="MBELARI_LOCUS17613"/>
    </source>
</evidence>
<evidence type="ECO:0000256" key="1">
    <source>
        <dbReference type="SAM" id="MobiDB-lite"/>
    </source>
</evidence>
<feature type="compositionally biased region" description="Basic and acidic residues" evidence="1">
    <location>
        <begin position="59"/>
        <end position="73"/>
    </location>
</feature>
<dbReference type="WBParaSite" id="MBELARI_LOCUS17613">
    <property type="protein sequence ID" value="MBELARI_LOCUS17613"/>
    <property type="gene ID" value="MBELARI_LOCUS17613"/>
</dbReference>
<feature type="compositionally biased region" description="Basic and acidic residues" evidence="1">
    <location>
        <begin position="121"/>
        <end position="130"/>
    </location>
</feature>
<dbReference type="AlphaFoldDB" id="A0AAF3ETW9"/>
<feature type="transmembrane region" description="Helical" evidence="2">
    <location>
        <begin position="6"/>
        <end position="26"/>
    </location>
</feature>
<organism evidence="3 4">
    <name type="scientific">Mesorhabditis belari</name>
    <dbReference type="NCBI Taxonomy" id="2138241"/>
    <lineage>
        <taxon>Eukaryota</taxon>
        <taxon>Metazoa</taxon>
        <taxon>Ecdysozoa</taxon>
        <taxon>Nematoda</taxon>
        <taxon>Chromadorea</taxon>
        <taxon>Rhabditida</taxon>
        <taxon>Rhabditina</taxon>
        <taxon>Rhabditomorpha</taxon>
        <taxon>Rhabditoidea</taxon>
        <taxon>Rhabditidae</taxon>
        <taxon>Mesorhabditinae</taxon>
        <taxon>Mesorhabditis</taxon>
    </lineage>
</organism>
<feature type="compositionally biased region" description="Basic residues" evidence="1">
    <location>
        <begin position="93"/>
        <end position="102"/>
    </location>
</feature>
<feature type="compositionally biased region" description="Basic and acidic residues" evidence="1">
    <location>
        <begin position="219"/>
        <end position="230"/>
    </location>
</feature>
<keyword evidence="2" id="KW-0812">Transmembrane</keyword>
<evidence type="ECO:0000256" key="2">
    <source>
        <dbReference type="SAM" id="Phobius"/>
    </source>
</evidence>
<reference evidence="4" key="1">
    <citation type="submission" date="2024-02" db="UniProtKB">
        <authorList>
            <consortium name="WormBaseParasite"/>
        </authorList>
    </citation>
    <scope>IDENTIFICATION</scope>
</reference>
<proteinExistence type="predicted"/>
<feature type="compositionally biased region" description="Basic and acidic residues" evidence="1">
    <location>
        <begin position="152"/>
        <end position="163"/>
    </location>
</feature>
<keyword evidence="2" id="KW-1133">Transmembrane helix</keyword>
<evidence type="ECO:0000313" key="3">
    <source>
        <dbReference type="Proteomes" id="UP000887575"/>
    </source>
</evidence>
<sequence length="263" mass="30210">MVVWLIFNGFVLLLLLLVMIGCNTSGRKTMFRKENLTEAERRKRFTPAERAQEQIVNELSEHSRNKKENREKNNTNSSKSKSKARKSEMGKSSNRRVKRANHVKMASTRPSEKTHPRRSRLHDLLEEHAQGNKSTPRNYSAKSSKKSTKTSDPNEDRSAEKKFMKSGIVRRKNDNGARDHEFMKDLATKESSMKSLSRAMKNKNPEKDGISTKVKARKKNDIGAQHREHMIAASMKTFKSSKKKVTVRRKDEIGAVDRSVSRK</sequence>
<accession>A0AAF3ETW9</accession>
<dbReference type="Proteomes" id="UP000887575">
    <property type="component" value="Unassembled WGS sequence"/>
</dbReference>
<name>A0AAF3ETW9_9BILA</name>
<protein>
    <submittedName>
        <fullName evidence="4">Uncharacterized protein</fullName>
    </submittedName>
</protein>
<feature type="compositionally biased region" description="Basic and acidic residues" evidence="1">
    <location>
        <begin position="171"/>
        <end position="192"/>
    </location>
</feature>
<feature type="compositionally biased region" description="Polar residues" evidence="1">
    <location>
        <begin position="131"/>
        <end position="141"/>
    </location>
</feature>
<keyword evidence="2" id="KW-0472">Membrane</keyword>
<keyword evidence="3" id="KW-1185">Reference proteome</keyword>